<evidence type="ECO:0000256" key="2">
    <source>
        <dbReference type="ARBA" id="ARBA00022771"/>
    </source>
</evidence>
<dbReference type="GO" id="GO:0043122">
    <property type="term" value="P:regulation of canonical NF-kappaB signal transduction"/>
    <property type="evidence" value="ECO:0007669"/>
    <property type="project" value="TreeGrafter"/>
</dbReference>
<dbReference type="PANTHER" id="PTHR10131">
    <property type="entry name" value="TNF RECEPTOR ASSOCIATED FACTOR"/>
    <property type="match status" value="1"/>
</dbReference>
<dbReference type="EMBL" id="CAICTM010001441">
    <property type="protein sequence ID" value="CAB9523669.1"/>
    <property type="molecule type" value="Genomic_DNA"/>
</dbReference>
<dbReference type="InterPro" id="IPR013083">
    <property type="entry name" value="Znf_RING/FYVE/PHD"/>
</dbReference>
<accession>A0A9N8EQY4</accession>
<evidence type="ECO:0000313" key="8">
    <source>
        <dbReference type="Proteomes" id="UP001153069"/>
    </source>
</evidence>
<dbReference type="Proteomes" id="UP001153069">
    <property type="component" value="Unassembled WGS sequence"/>
</dbReference>
<keyword evidence="1 4" id="KW-0479">Metal-binding</keyword>
<organism evidence="7 8">
    <name type="scientific">Seminavis robusta</name>
    <dbReference type="NCBI Taxonomy" id="568900"/>
    <lineage>
        <taxon>Eukaryota</taxon>
        <taxon>Sar</taxon>
        <taxon>Stramenopiles</taxon>
        <taxon>Ochrophyta</taxon>
        <taxon>Bacillariophyta</taxon>
        <taxon>Bacillariophyceae</taxon>
        <taxon>Bacillariophycidae</taxon>
        <taxon>Naviculales</taxon>
        <taxon>Naviculaceae</taxon>
        <taxon>Seminavis</taxon>
    </lineage>
</organism>
<feature type="domain" description="TRAF-type" evidence="6">
    <location>
        <begin position="174"/>
        <end position="225"/>
    </location>
</feature>
<dbReference type="Gene3D" id="3.30.40.10">
    <property type="entry name" value="Zinc/RING finger domain, C3HC4 (zinc finger)"/>
    <property type="match status" value="2"/>
</dbReference>
<dbReference type="SUPFAM" id="SSF57850">
    <property type="entry name" value="RING/U-box"/>
    <property type="match status" value="1"/>
</dbReference>
<gene>
    <name evidence="7" type="ORF">SEMRO_1443_G273140.1</name>
</gene>
<keyword evidence="3 4" id="KW-0862">Zinc</keyword>
<evidence type="ECO:0000256" key="1">
    <source>
        <dbReference type="ARBA" id="ARBA00022723"/>
    </source>
</evidence>
<protein>
    <submittedName>
        <fullName evidence="7">E3 ubiquitin ligase that</fullName>
    </submittedName>
</protein>
<dbReference type="GO" id="GO:0008270">
    <property type="term" value="F:zinc ion binding"/>
    <property type="evidence" value="ECO:0007669"/>
    <property type="project" value="UniProtKB-KW"/>
</dbReference>
<evidence type="ECO:0000256" key="4">
    <source>
        <dbReference type="PROSITE-ProRule" id="PRU00207"/>
    </source>
</evidence>
<dbReference type="AlphaFoldDB" id="A0A9N8EQY4"/>
<sequence length="456" mass="51625">MGFEELEFVDEPVDKNLTCIICLSVMKAPTTICPNGHTCCADCIAIAQAQDHHECPECRERLLENKVLNRPLQSIIMGLRVKCPNMRDVYVDKSKNNNPKRTSRSGDACSWVGTLSDFLVSHNKEGGCEFVNIKCICCGMRVFKVDWEEHQKTECRRPCTMCGAIIQSSQIDHHTKNQCPYRVIQCSLCNLKVMACGWNLHVEKVCPNKLVTCIWCQSTMPRKEVGTAVRDEQQENQYFCTGHLAQCAHMEVFCEYHALGCTAHQMKRMDLPKHHRDSVDYHVRLLGPALRNLQDGCQWIQKTVQWDIGPQKLPHVLSGVGVESETIPVGAICSVNFKLLQGLDGSIEAKFCTHASKWKTTSAPIVVDKVVFESLWGDHVCRLEGERTMEVDPDNRNLWCIAGTLQLEVRNNEGATTYRACRYEDLIQTTDQDRVYSLEVQFRLRAAPTKSVISCV</sequence>
<feature type="domain" description="RING-type" evidence="5">
    <location>
        <begin position="19"/>
        <end position="59"/>
    </location>
</feature>
<evidence type="ECO:0000259" key="5">
    <source>
        <dbReference type="PROSITE" id="PS50089"/>
    </source>
</evidence>
<evidence type="ECO:0000313" key="7">
    <source>
        <dbReference type="EMBL" id="CAB9523669.1"/>
    </source>
</evidence>
<keyword evidence="2 4" id="KW-0863">Zinc-finger</keyword>
<reference evidence="7" key="1">
    <citation type="submission" date="2020-06" db="EMBL/GenBank/DDBJ databases">
        <authorList>
            <consortium name="Plant Systems Biology data submission"/>
        </authorList>
    </citation>
    <scope>NUCLEOTIDE SEQUENCE</scope>
    <source>
        <strain evidence="7">D6</strain>
    </source>
</reference>
<evidence type="ECO:0000256" key="3">
    <source>
        <dbReference type="ARBA" id="ARBA00022833"/>
    </source>
</evidence>
<evidence type="ECO:0000259" key="6">
    <source>
        <dbReference type="PROSITE" id="PS50145"/>
    </source>
</evidence>
<feature type="zinc finger region" description="TRAF-type" evidence="4">
    <location>
        <begin position="174"/>
        <end position="225"/>
    </location>
</feature>
<dbReference type="PROSITE" id="PS50089">
    <property type="entry name" value="ZF_RING_2"/>
    <property type="match status" value="1"/>
</dbReference>
<dbReference type="InterPro" id="IPR001841">
    <property type="entry name" value="Znf_RING"/>
</dbReference>
<dbReference type="PANTHER" id="PTHR10131:SF94">
    <property type="entry name" value="TNF RECEPTOR-ASSOCIATED FACTOR 4"/>
    <property type="match status" value="1"/>
</dbReference>
<dbReference type="OrthoDB" id="193703at2759"/>
<proteinExistence type="predicted"/>
<dbReference type="InterPro" id="IPR001293">
    <property type="entry name" value="Znf_TRAF"/>
</dbReference>
<keyword evidence="8" id="KW-1185">Reference proteome</keyword>
<comment type="caution">
    <text evidence="7">The sequence shown here is derived from an EMBL/GenBank/DDBJ whole genome shotgun (WGS) entry which is preliminary data.</text>
</comment>
<name>A0A9N8EQY4_9STRA</name>
<dbReference type="PROSITE" id="PS50145">
    <property type="entry name" value="ZF_TRAF"/>
    <property type="match status" value="1"/>
</dbReference>